<evidence type="ECO:0000313" key="8">
    <source>
        <dbReference type="EMBL" id="HIY65743.1"/>
    </source>
</evidence>
<comment type="caution">
    <text evidence="8">The sequence shown here is derived from an EMBL/GenBank/DDBJ whole genome shotgun (WGS) entry which is preliminary data.</text>
</comment>
<feature type="transmembrane region" description="Helical" evidence="6">
    <location>
        <begin position="231"/>
        <end position="263"/>
    </location>
</feature>
<evidence type="ECO:0000259" key="7">
    <source>
        <dbReference type="Pfam" id="PF02687"/>
    </source>
</evidence>
<feature type="transmembrane region" description="Helical" evidence="6">
    <location>
        <begin position="116"/>
        <end position="138"/>
    </location>
</feature>
<sequence length="441" mass="45725">MTTLQLWGRFTRATGPRATDVLSVVAFAFASAAALMVGAGILAFWQRTNADPMDWIASTTAVLSLVAGALLLPAIWTLSQSAVRLAITRRDARLAVLRLTGATRAQVMGMTLVDTLVQTVAGVVLGIGLYFALVPLISLMPFGGQPFAGGELVLHPGLIAIVAGAVVSIALASALSSLVAVSLSPLGVAQRVKGARPHLVRLALIVLVAIVWIAVTTIADVAPIEMIQQETWVIFMVIMMALVGLGIAFVGPLVMWLIAYIVASFARRAETLIAARNIMDDPRSAFNAVGPLALGVMAGGLASLASMFAGMDADQSLVDLTMGAMLTVGIAGVLGAVFAGVSQSARILDIRDALRTQHLMGMETSVLVSSTMRGSVIPVATLIGTSVAGTLLLMAPFFGLLQATATPVLIWLGIVAAAVALIFVATWISTLLLPAVTRAAR</sequence>
<keyword evidence="5 6" id="KW-0472">Membrane</keyword>
<reference evidence="8" key="2">
    <citation type="submission" date="2021-04" db="EMBL/GenBank/DDBJ databases">
        <authorList>
            <person name="Gilroy R."/>
        </authorList>
    </citation>
    <scope>NUCLEOTIDE SEQUENCE</scope>
    <source>
        <strain evidence="8">ChiGjej1B1-98</strain>
    </source>
</reference>
<evidence type="ECO:0000256" key="6">
    <source>
        <dbReference type="SAM" id="Phobius"/>
    </source>
</evidence>
<name>A0A9D1YUV7_9MICO</name>
<keyword evidence="4 6" id="KW-1133">Transmembrane helix</keyword>
<evidence type="ECO:0000256" key="3">
    <source>
        <dbReference type="ARBA" id="ARBA00022692"/>
    </source>
</evidence>
<evidence type="ECO:0000256" key="1">
    <source>
        <dbReference type="ARBA" id="ARBA00004651"/>
    </source>
</evidence>
<feature type="transmembrane region" description="Helical" evidence="6">
    <location>
        <begin position="376"/>
        <end position="398"/>
    </location>
</feature>
<feature type="transmembrane region" description="Helical" evidence="6">
    <location>
        <begin position="21"/>
        <end position="43"/>
    </location>
</feature>
<organism evidence="8 9">
    <name type="scientific">Candidatus Agrococcus pullicola</name>
    <dbReference type="NCBI Taxonomy" id="2838429"/>
    <lineage>
        <taxon>Bacteria</taxon>
        <taxon>Bacillati</taxon>
        <taxon>Actinomycetota</taxon>
        <taxon>Actinomycetes</taxon>
        <taxon>Micrococcales</taxon>
        <taxon>Microbacteriaceae</taxon>
        <taxon>Agrococcus</taxon>
    </lineage>
</organism>
<evidence type="ECO:0000256" key="2">
    <source>
        <dbReference type="ARBA" id="ARBA00022475"/>
    </source>
</evidence>
<dbReference type="InterPro" id="IPR003838">
    <property type="entry name" value="ABC3_permease_C"/>
</dbReference>
<protein>
    <recommendedName>
        <fullName evidence="7">ABC3 transporter permease C-terminal domain-containing protein</fullName>
    </recommendedName>
</protein>
<feature type="transmembrane region" description="Helical" evidence="6">
    <location>
        <begin position="158"/>
        <end position="187"/>
    </location>
</feature>
<evidence type="ECO:0000256" key="5">
    <source>
        <dbReference type="ARBA" id="ARBA00023136"/>
    </source>
</evidence>
<feature type="transmembrane region" description="Helical" evidence="6">
    <location>
        <begin position="199"/>
        <end position="219"/>
    </location>
</feature>
<feature type="transmembrane region" description="Helical" evidence="6">
    <location>
        <begin position="410"/>
        <end position="433"/>
    </location>
</feature>
<gene>
    <name evidence="8" type="ORF">H9830_05640</name>
</gene>
<dbReference type="GO" id="GO:0005886">
    <property type="term" value="C:plasma membrane"/>
    <property type="evidence" value="ECO:0007669"/>
    <property type="project" value="UniProtKB-SubCell"/>
</dbReference>
<accession>A0A9D1YUV7</accession>
<feature type="transmembrane region" description="Helical" evidence="6">
    <location>
        <begin position="55"/>
        <end position="79"/>
    </location>
</feature>
<feature type="domain" description="ABC3 transporter permease C-terminal" evidence="7">
    <location>
        <begin position="82"/>
        <end position="183"/>
    </location>
</feature>
<reference evidence="8" key="1">
    <citation type="journal article" date="2021" name="PeerJ">
        <title>Extensive microbial diversity within the chicken gut microbiome revealed by metagenomics and culture.</title>
        <authorList>
            <person name="Gilroy R."/>
            <person name="Ravi A."/>
            <person name="Getino M."/>
            <person name="Pursley I."/>
            <person name="Horton D.L."/>
            <person name="Alikhan N.F."/>
            <person name="Baker D."/>
            <person name="Gharbi K."/>
            <person name="Hall N."/>
            <person name="Watson M."/>
            <person name="Adriaenssens E.M."/>
            <person name="Foster-Nyarko E."/>
            <person name="Jarju S."/>
            <person name="Secka A."/>
            <person name="Antonio M."/>
            <person name="Oren A."/>
            <person name="Chaudhuri R.R."/>
            <person name="La Ragione R."/>
            <person name="Hildebrand F."/>
            <person name="Pallen M.J."/>
        </authorList>
    </citation>
    <scope>NUCLEOTIDE SEQUENCE</scope>
    <source>
        <strain evidence="8">ChiGjej1B1-98</strain>
    </source>
</reference>
<dbReference type="Pfam" id="PF02687">
    <property type="entry name" value="FtsX"/>
    <property type="match status" value="1"/>
</dbReference>
<keyword evidence="3 6" id="KW-0812">Transmembrane</keyword>
<comment type="subcellular location">
    <subcellularLocation>
        <location evidence="1">Cell membrane</location>
        <topology evidence="1">Multi-pass membrane protein</topology>
    </subcellularLocation>
</comment>
<dbReference type="Proteomes" id="UP000824005">
    <property type="component" value="Unassembled WGS sequence"/>
</dbReference>
<keyword evidence="2" id="KW-1003">Cell membrane</keyword>
<proteinExistence type="predicted"/>
<feature type="transmembrane region" description="Helical" evidence="6">
    <location>
        <begin position="284"/>
        <end position="308"/>
    </location>
</feature>
<dbReference type="EMBL" id="DXDC01000163">
    <property type="protein sequence ID" value="HIY65743.1"/>
    <property type="molecule type" value="Genomic_DNA"/>
</dbReference>
<feature type="transmembrane region" description="Helical" evidence="6">
    <location>
        <begin position="320"/>
        <end position="341"/>
    </location>
</feature>
<dbReference type="AlphaFoldDB" id="A0A9D1YUV7"/>
<evidence type="ECO:0000256" key="4">
    <source>
        <dbReference type="ARBA" id="ARBA00022989"/>
    </source>
</evidence>
<evidence type="ECO:0000313" key="9">
    <source>
        <dbReference type="Proteomes" id="UP000824005"/>
    </source>
</evidence>